<dbReference type="AlphaFoldDB" id="A0AAV4PQJ6"/>
<dbReference type="EMBL" id="BPLR01004932">
    <property type="protein sequence ID" value="GIX98588.1"/>
    <property type="molecule type" value="Genomic_DNA"/>
</dbReference>
<comment type="similarity">
    <text evidence="2">Belongs to the RRP17 family.</text>
</comment>
<reference evidence="7 8" key="1">
    <citation type="submission" date="2021-06" db="EMBL/GenBank/DDBJ databases">
        <title>Caerostris extrusa draft genome.</title>
        <authorList>
            <person name="Kono N."/>
            <person name="Arakawa K."/>
        </authorList>
    </citation>
    <scope>NUCLEOTIDE SEQUENCE [LARGE SCALE GENOMIC DNA]</scope>
</reference>
<evidence type="ECO:0000313" key="7">
    <source>
        <dbReference type="EMBL" id="GIX98588.1"/>
    </source>
</evidence>
<evidence type="ECO:0000256" key="5">
    <source>
        <dbReference type="ARBA" id="ARBA00023242"/>
    </source>
</evidence>
<evidence type="ECO:0000256" key="1">
    <source>
        <dbReference type="ARBA" id="ARBA00004604"/>
    </source>
</evidence>
<comment type="caution">
    <text evidence="7">The sequence shown here is derived from an EMBL/GenBank/DDBJ whole genome shotgun (WGS) entry which is preliminary data.</text>
</comment>
<comment type="subcellular location">
    <subcellularLocation>
        <location evidence="1">Nucleus</location>
        <location evidence="1">Nucleolus</location>
    </subcellularLocation>
</comment>
<dbReference type="PANTHER" id="PTHR14577:SF0">
    <property type="entry name" value="NUCLEOLAR PROTEIN 12"/>
    <property type="match status" value="1"/>
</dbReference>
<gene>
    <name evidence="7" type="primary">AVEN_235813_1</name>
    <name evidence="7" type="ORF">CEXT_654171</name>
</gene>
<dbReference type="GO" id="GO:0005730">
    <property type="term" value="C:nucleolus"/>
    <property type="evidence" value="ECO:0007669"/>
    <property type="project" value="UniProtKB-SubCell"/>
</dbReference>
<sequence length="200" mass="23474">MKPQRKPKQQKIHLIFDEKDRTEYLTGFRKRNLQRKVKKKQTLDAMLKEEKKKIKKNQKEAFHNAIISQRQVPEIQHLLEPVTYDLPDHTVTVSQINNMDSLNASTTIDMDQGVPAVTAVGKTQDEVENFVDFKPKCLQQTSKLIKDMKAKRIKTLKKSKVQFEAKKMQKKKDKQKAKSIKKQLAKTMKHTKKKHKKKNK</sequence>
<evidence type="ECO:0000256" key="4">
    <source>
        <dbReference type="ARBA" id="ARBA00023054"/>
    </source>
</evidence>
<keyword evidence="5" id="KW-0539">Nucleus</keyword>
<dbReference type="GO" id="GO:0019843">
    <property type="term" value="F:rRNA binding"/>
    <property type="evidence" value="ECO:0007669"/>
    <property type="project" value="TreeGrafter"/>
</dbReference>
<dbReference type="PANTHER" id="PTHR14577">
    <property type="entry name" value="NUCLEOLAR PROTEIN 12"/>
    <property type="match status" value="1"/>
</dbReference>
<keyword evidence="4" id="KW-0175">Coiled coil</keyword>
<dbReference type="Pfam" id="PF09805">
    <property type="entry name" value="Nop25"/>
    <property type="match status" value="1"/>
</dbReference>
<evidence type="ECO:0000256" key="6">
    <source>
        <dbReference type="SAM" id="MobiDB-lite"/>
    </source>
</evidence>
<dbReference type="Proteomes" id="UP001054945">
    <property type="component" value="Unassembled WGS sequence"/>
</dbReference>
<protein>
    <recommendedName>
        <fullName evidence="3">Nucleolar protein 12</fullName>
    </recommendedName>
</protein>
<feature type="region of interest" description="Disordered" evidence="6">
    <location>
        <begin position="161"/>
        <end position="200"/>
    </location>
</feature>
<feature type="compositionally biased region" description="Basic residues" evidence="6">
    <location>
        <begin position="168"/>
        <end position="200"/>
    </location>
</feature>
<organism evidence="7 8">
    <name type="scientific">Caerostris extrusa</name>
    <name type="common">Bark spider</name>
    <name type="synonym">Caerostris bankana</name>
    <dbReference type="NCBI Taxonomy" id="172846"/>
    <lineage>
        <taxon>Eukaryota</taxon>
        <taxon>Metazoa</taxon>
        <taxon>Ecdysozoa</taxon>
        <taxon>Arthropoda</taxon>
        <taxon>Chelicerata</taxon>
        <taxon>Arachnida</taxon>
        <taxon>Araneae</taxon>
        <taxon>Araneomorphae</taxon>
        <taxon>Entelegynae</taxon>
        <taxon>Araneoidea</taxon>
        <taxon>Araneidae</taxon>
        <taxon>Caerostris</taxon>
    </lineage>
</organism>
<evidence type="ECO:0000256" key="2">
    <source>
        <dbReference type="ARBA" id="ARBA00007175"/>
    </source>
</evidence>
<dbReference type="InterPro" id="IPR019186">
    <property type="entry name" value="Nucleolar_protein_12"/>
</dbReference>
<name>A0AAV4PQJ6_CAEEX</name>
<evidence type="ECO:0000313" key="8">
    <source>
        <dbReference type="Proteomes" id="UP001054945"/>
    </source>
</evidence>
<keyword evidence="8" id="KW-1185">Reference proteome</keyword>
<accession>A0AAV4PQJ6</accession>
<evidence type="ECO:0000256" key="3">
    <source>
        <dbReference type="ARBA" id="ARBA00015520"/>
    </source>
</evidence>
<proteinExistence type="inferred from homology"/>